<feature type="domain" description="N-acetyltransferase" evidence="6">
    <location>
        <begin position="515"/>
        <end position="693"/>
    </location>
</feature>
<dbReference type="PROSITE" id="PS50075">
    <property type="entry name" value="CARRIER"/>
    <property type="match status" value="2"/>
</dbReference>
<dbReference type="InterPro" id="IPR036291">
    <property type="entry name" value="NAD(P)-bd_dom_sf"/>
</dbReference>
<dbReference type="PROSITE" id="PS00012">
    <property type="entry name" value="PHOSPHOPANTETHEINE"/>
    <property type="match status" value="2"/>
</dbReference>
<dbReference type="InterPro" id="IPR020841">
    <property type="entry name" value="PKS_Beta-ketoAc_synthase_dom"/>
</dbReference>
<dbReference type="PROSITE" id="PS51186">
    <property type="entry name" value="GNAT"/>
    <property type="match status" value="1"/>
</dbReference>
<comment type="function">
    <text evidence="4">Involved in production of the polyketide antibiotic thailandamide.</text>
</comment>
<dbReference type="InterPro" id="IPR014031">
    <property type="entry name" value="Ketoacyl_synth_C"/>
</dbReference>
<dbReference type="InterPro" id="IPR050091">
    <property type="entry name" value="PKS_NRPS_Biosynth_Enz"/>
</dbReference>
<dbReference type="Pfam" id="PF00550">
    <property type="entry name" value="PP-binding"/>
    <property type="match status" value="2"/>
</dbReference>
<dbReference type="EMBL" id="CP000113">
    <property type="protein sequence ID" value="ABF89568.1"/>
    <property type="molecule type" value="Genomic_DNA"/>
</dbReference>
<dbReference type="PANTHER" id="PTHR43775:SF37">
    <property type="entry name" value="SI:DKEY-61P9.11"/>
    <property type="match status" value="1"/>
</dbReference>
<evidence type="ECO:0000259" key="5">
    <source>
        <dbReference type="PROSITE" id="PS50075"/>
    </source>
</evidence>
<keyword evidence="9" id="KW-1185">Reference proteome</keyword>
<dbReference type="Gene3D" id="1.10.10.10">
    <property type="entry name" value="Winged helix-like DNA-binding domain superfamily/Winged helix DNA-binding domain"/>
    <property type="match status" value="1"/>
</dbReference>
<dbReference type="SMART" id="SM00825">
    <property type="entry name" value="PKS_KS"/>
    <property type="match status" value="1"/>
</dbReference>
<dbReference type="GO" id="GO:0005886">
    <property type="term" value="C:plasma membrane"/>
    <property type="evidence" value="ECO:0007669"/>
    <property type="project" value="TreeGrafter"/>
</dbReference>
<dbReference type="Gene3D" id="3.40.47.10">
    <property type="match status" value="1"/>
</dbReference>
<evidence type="ECO:0000256" key="3">
    <source>
        <dbReference type="ARBA" id="ARBA00022679"/>
    </source>
</evidence>
<dbReference type="Pfam" id="PF23526">
    <property type="entry name" value="AprA_N"/>
    <property type="match status" value="1"/>
</dbReference>
<dbReference type="InterPro" id="IPR036388">
    <property type="entry name" value="WH-like_DNA-bd_sf"/>
</dbReference>
<protein>
    <submittedName>
        <fullName evidence="8">Polyketide synthase</fullName>
    </submittedName>
</protein>
<reference evidence="8 9" key="1">
    <citation type="journal article" date="2006" name="Proc. Natl. Acad. Sci. U.S.A.">
        <title>Evolution of sensory complexity recorded in a myxobacterial genome.</title>
        <authorList>
            <person name="Goldman B.S."/>
            <person name="Nierman W.C."/>
            <person name="Kaiser D."/>
            <person name="Slater S.C."/>
            <person name="Durkin A.S."/>
            <person name="Eisen J.A."/>
            <person name="Ronning C.M."/>
            <person name="Barbazuk W.B."/>
            <person name="Blanchard M."/>
            <person name="Field C."/>
            <person name="Halling C."/>
            <person name="Hinkle G."/>
            <person name="Iartchuk O."/>
            <person name="Kim H.S."/>
            <person name="Mackenzie C."/>
            <person name="Madupu R."/>
            <person name="Miller N."/>
            <person name="Shvartsbeyn A."/>
            <person name="Sullivan S.A."/>
            <person name="Vaudin M."/>
            <person name="Wiegand R."/>
            <person name="Kaplan H.B."/>
        </authorList>
    </citation>
    <scope>NUCLEOTIDE SEQUENCE [LARGE SCALE GENOMIC DNA]</scope>
    <source>
        <strain evidence="9">DK1622</strain>
    </source>
</reference>
<feature type="domain" description="Carrier" evidence="5">
    <location>
        <begin position="738"/>
        <end position="812"/>
    </location>
</feature>
<sequence>MLNLINNHAHGYVVTPVVLACNDAGLFELLRQGPKDFDRLAEALRANRGHLRVAMRMFESLGWVRRDADDVYAVTAAAAAHRSFPREAQSLFALPMDRYLRGEDGLSLAPWFERSRASWDTDDTLVRELLDGAIITPLMLALEQRGGLKEARRLSDLWSGGDGRDTCVPEAVQHELAGFFSAQKWTREDAVDAELTPKGAFIFERALLFAIVGSYRPMLASMPQLLFGDCDQVFGRDEAGHELHLDRTLNVIGSGHQHRKYFAELEKLIITVFDAENLSAQPRYIADMGCGDGTLLKRVYETVLRHTRRGRALDRFPLTLIAADFNEKALEAAGRTLAGLEHVALRADVARPDRLIEDLRARGLAEPENTLHIRSFLDHDRPYQPPADRAGLHARIPFDSVFVGKAGQEVVPAEVFHSLVEHLERWAAILHRHPLVILEVHCLPAPVVRGNLSQSESLHFDAYHRFSHQMLVEANHFLLAAAQAGLFARDDVIRRFPRTLSFTRMTLTQFEKRSYRIRWARLGDLPALERLERECWDAELRAPDAVLKARVEKYPQGQLVLELEGQVVGAIYSQRIRDDGVLQGSTAETVDTLHTDTGPVVQLLGVNVSPSAQHSRLGDRLLEFMLQYCALSNDVASVVGVTRCKAYGRHAHLSLEQYVAVRDEHGLSVDPVLRFHQIHGAELGELVVGYRVRDADNHGHGVMVRYDVHNRVRRDAPVEDAESASPAPAVTARGVASTETEYYLRQVVARIVECDAAAVRLDLPLMELGVDSVGLMELAEHIGRRFELKLEETFFFEHNTLDRIGAFLAGRNQPVVAQPVSAPLRPAPVPAPSGEVSDQEIAIVGVACRLPGGVQTPQQLWDTLIARQSLVGTLEDIRWRWSGLGHAAASGHVAHASDVDRFDAAFFNISPAEAELMDPQQRLLLELSWQCIEDAGHDPLRLAGSDTGVFVGASGSDYKTLQDKYGRDIAPQYAVATSTSVIPNRISYFFDFSGPSVQVDTACSSSLVALDQALRALRSGECGQALVGAVSLICEPSNTVCYQRAGMLSEDGRCKTFDASANGYVRGEGAVVFLLKPLKKALADKDPVYGVVMGSAVNHGGRTAGLTAPNPQKQAELVCKALQAANVAPEEVGYIEAHGTGTSLGDPVETKGLVTAFDRMSRAKGTRSTGRCAVGSVKTNIGHLEAAAGAAGLLKALLCLGHKRIPANLHFEQMNPRIGFTGTPFYVSHEEHPWELSEGQARRVAGVSSFGSGGTNAHVLVREHVATRPVSNGVGAGGRYLVLLSARTERALERREADLLTWLQANPLEDLGDVSASLAMGRAHWGHRSAYVVSSHGDLCEQLSLAERRRASTVGATKFDSLRKQRFLQRLQQVFPHDVLLRAAREGAGFHDDLCALADLYLLGSEFDWQPMFSALLTRRLRLPAYPFERDSYWLHPKEAADGIPAVVKAPVREPQAGAGSWLCVAQKWVPTALEDGIDWRVRLARYAGKEIAIVYQEADDLASFKVLLSAACAGLGDRAPRVHSVDARDFGDALDGNPFPVLPDVVFSLGASKPEGQGALRAAQTVFRISQTLMRAAGERAVRLYHLHEVSPSQSAIDAEALGGFIRSAMLENAAHVWKVVGFSADGAALSPRQALLQEWLSDPEASPEIVGSHVCATPCEVRYAQAQRALATFVEVPPEQARTDFPKLRQGGTYLVTGGLGPVGEQVCRQMARRYQPTLVFFSRSSLDPVREAQLETLRSLGAKVEYLPVDITDPAALRGAWAEAKARVGVFHGILHLARLVEDSPIYSKRWASFERVVAAKARGTVLLDEVSANEPLELFLLFSSVAAFGIRGSSDYGYATAYQNAFARHRNEQVKRGERSGRTVSQCWGPWTVDSYMPERRDERFAAMGWGLIEPSQALEAIDQSLQLSEPVVALVRTPSLELARRVFGLARSNDTQPSASSPWAGLEEGLRRFEAGGAPAPAAVAAFLADYDLEQVPTALVERAHGLMFSAPVERAPRRLATGGEALERAVRDALTEVLKLRGDYSDDQTFQSFGMDSISATQLATRLEKKLAMPILPRWFLEFSTARALIRHLAAQSPQRQS</sequence>
<dbReference type="SUPFAM" id="SSF46785">
    <property type="entry name" value="Winged helix' DNA-binding domain"/>
    <property type="match status" value="1"/>
</dbReference>
<dbReference type="PANTHER" id="PTHR43775">
    <property type="entry name" value="FATTY ACID SYNTHASE"/>
    <property type="match status" value="1"/>
</dbReference>
<evidence type="ECO:0000256" key="1">
    <source>
        <dbReference type="ARBA" id="ARBA00022450"/>
    </source>
</evidence>
<dbReference type="InterPro" id="IPR018201">
    <property type="entry name" value="Ketoacyl_synth_AS"/>
</dbReference>
<keyword evidence="2" id="KW-0597">Phosphoprotein</keyword>
<evidence type="ECO:0000259" key="7">
    <source>
        <dbReference type="PROSITE" id="PS52004"/>
    </source>
</evidence>
<dbReference type="eggNOG" id="COG0456">
    <property type="taxonomic scope" value="Bacteria"/>
</dbReference>
<evidence type="ECO:0000256" key="4">
    <source>
        <dbReference type="ARBA" id="ARBA00054155"/>
    </source>
</evidence>
<gene>
    <name evidence="8" type="ordered locus">MXAN_3938</name>
</gene>
<dbReference type="KEGG" id="mxa:MXAN_3938"/>
<feature type="domain" description="Carrier" evidence="5">
    <location>
        <begin position="2007"/>
        <end position="2083"/>
    </location>
</feature>
<dbReference type="Pfam" id="PF23525">
    <property type="entry name" value="Methyltransf_36"/>
    <property type="match status" value="1"/>
</dbReference>
<dbReference type="SUPFAM" id="SSF55729">
    <property type="entry name" value="Acyl-CoA N-acyltransferases (Nat)"/>
    <property type="match status" value="1"/>
</dbReference>
<dbReference type="PROSITE" id="PS52004">
    <property type="entry name" value="KS3_2"/>
    <property type="match status" value="1"/>
</dbReference>
<dbReference type="Pfam" id="PF08659">
    <property type="entry name" value="KR"/>
    <property type="match status" value="1"/>
</dbReference>
<dbReference type="SUPFAM" id="SSF53901">
    <property type="entry name" value="Thiolase-like"/>
    <property type="match status" value="1"/>
</dbReference>
<dbReference type="InterPro" id="IPR006162">
    <property type="entry name" value="Ppantetheine_attach_site"/>
</dbReference>
<dbReference type="InterPro" id="IPR020806">
    <property type="entry name" value="PKS_PP-bd"/>
</dbReference>
<organism evidence="8 9">
    <name type="scientific">Myxococcus xanthus (strain DK1622)</name>
    <dbReference type="NCBI Taxonomy" id="246197"/>
    <lineage>
        <taxon>Bacteria</taxon>
        <taxon>Pseudomonadati</taxon>
        <taxon>Myxococcota</taxon>
        <taxon>Myxococcia</taxon>
        <taxon>Myxococcales</taxon>
        <taxon>Cystobacterineae</taxon>
        <taxon>Myxococcaceae</taxon>
        <taxon>Myxococcus</taxon>
    </lineage>
</organism>
<dbReference type="FunFam" id="3.40.47.10:FF:000019">
    <property type="entry name" value="Polyketide synthase type I"/>
    <property type="match status" value="1"/>
</dbReference>
<dbReference type="CDD" id="cd08953">
    <property type="entry name" value="KR_2_SDR_x"/>
    <property type="match status" value="1"/>
</dbReference>
<dbReference type="GO" id="GO:0006633">
    <property type="term" value="P:fatty acid biosynthetic process"/>
    <property type="evidence" value="ECO:0007669"/>
    <property type="project" value="InterPro"/>
</dbReference>
<keyword evidence="1" id="KW-0596">Phosphopantetheine</keyword>
<dbReference type="InterPro" id="IPR014030">
    <property type="entry name" value="Ketoacyl_synth_N"/>
</dbReference>
<dbReference type="eggNOG" id="COG0300">
    <property type="taxonomic scope" value="Bacteria"/>
</dbReference>
<evidence type="ECO:0000259" key="6">
    <source>
        <dbReference type="PROSITE" id="PS51186"/>
    </source>
</evidence>
<accession>Q1D5F5</accession>
<dbReference type="Proteomes" id="UP000002402">
    <property type="component" value="Chromosome"/>
</dbReference>
<dbReference type="GO" id="GO:0004315">
    <property type="term" value="F:3-oxoacyl-[acyl-carrier-protein] synthase activity"/>
    <property type="evidence" value="ECO:0007669"/>
    <property type="project" value="InterPro"/>
</dbReference>
<dbReference type="eggNOG" id="COG0236">
    <property type="taxonomic scope" value="Bacteria"/>
</dbReference>
<dbReference type="RefSeq" id="WP_011553948.1">
    <property type="nucleotide sequence ID" value="NC_008095.1"/>
</dbReference>
<dbReference type="Gene3D" id="3.40.50.720">
    <property type="entry name" value="NAD(P)-binding Rossmann-like Domain"/>
    <property type="match status" value="1"/>
</dbReference>
<dbReference type="Gene3D" id="1.10.1240.100">
    <property type="match status" value="1"/>
</dbReference>
<dbReference type="GO" id="GO:0005737">
    <property type="term" value="C:cytoplasm"/>
    <property type="evidence" value="ECO:0007669"/>
    <property type="project" value="TreeGrafter"/>
</dbReference>
<dbReference type="Pfam" id="PF02801">
    <property type="entry name" value="Ketoacyl-synt_C"/>
    <property type="match status" value="1"/>
</dbReference>
<dbReference type="InterPro" id="IPR057326">
    <property type="entry name" value="KR_dom"/>
</dbReference>
<dbReference type="SUPFAM" id="SSF47336">
    <property type="entry name" value="ACP-like"/>
    <property type="match status" value="2"/>
</dbReference>
<dbReference type="GeneID" id="41361270"/>
<dbReference type="STRING" id="246197.MXAN_3938"/>
<dbReference type="InterPro" id="IPR056394">
    <property type="entry name" value="AprA-like_N"/>
</dbReference>
<dbReference type="GO" id="GO:0071770">
    <property type="term" value="P:DIM/DIP cell wall layer assembly"/>
    <property type="evidence" value="ECO:0007669"/>
    <property type="project" value="TreeGrafter"/>
</dbReference>
<dbReference type="GO" id="GO:0031177">
    <property type="term" value="F:phosphopantetheine binding"/>
    <property type="evidence" value="ECO:0007669"/>
    <property type="project" value="InterPro"/>
</dbReference>
<dbReference type="CDD" id="cd00833">
    <property type="entry name" value="PKS"/>
    <property type="match status" value="1"/>
</dbReference>
<dbReference type="InterPro" id="IPR036736">
    <property type="entry name" value="ACP-like_sf"/>
</dbReference>
<dbReference type="InterPro" id="IPR016039">
    <property type="entry name" value="Thiolase-like"/>
</dbReference>
<dbReference type="InterPro" id="IPR056395">
    <property type="entry name" value="WH_AprA"/>
</dbReference>
<dbReference type="InterPro" id="IPR013968">
    <property type="entry name" value="PKS_KR"/>
</dbReference>
<dbReference type="PROSITE" id="PS00606">
    <property type="entry name" value="KS3_1"/>
    <property type="match status" value="1"/>
</dbReference>
<dbReference type="InterPro" id="IPR056393">
    <property type="entry name" value="AprA-like_MT2"/>
</dbReference>
<keyword evidence="3" id="KW-0808">Transferase</keyword>
<feature type="domain" description="Ketosynthase family 3 (KS3)" evidence="7">
    <location>
        <begin position="838"/>
        <end position="1263"/>
    </location>
</feature>
<dbReference type="EnsemblBacteria" id="ABF89568">
    <property type="protein sequence ID" value="ABF89568"/>
    <property type="gene ID" value="MXAN_3938"/>
</dbReference>
<dbReference type="Pfam" id="PF22621">
    <property type="entry name" value="CurL-like_PKS_C"/>
    <property type="match status" value="1"/>
</dbReference>
<dbReference type="SMART" id="SM00822">
    <property type="entry name" value="PKS_KR"/>
    <property type="match status" value="1"/>
</dbReference>
<dbReference type="HOGENOM" id="CLU_232553_0_0_7"/>
<evidence type="ECO:0000313" key="8">
    <source>
        <dbReference type="EMBL" id="ABF89568.1"/>
    </source>
</evidence>
<dbReference type="InterPro" id="IPR009081">
    <property type="entry name" value="PP-bd_ACP"/>
</dbReference>
<dbReference type="SMART" id="SM01294">
    <property type="entry name" value="PKS_PP_betabranch"/>
    <property type="match status" value="1"/>
</dbReference>
<dbReference type="GO" id="GO:0004312">
    <property type="term" value="F:fatty acid synthase activity"/>
    <property type="evidence" value="ECO:0007669"/>
    <property type="project" value="TreeGrafter"/>
</dbReference>
<dbReference type="Gene3D" id="3.40.630.30">
    <property type="match status" value="1"/>
</dbReference>
<proteinExistence type="predicted"/>
<dbReference type="Pfam" id="PF23589">
    <property type="entry name" value="WHD_AprA"/>
    <property type="match status" value="1"/>
</dbReference>
<dbReference type="OrthoDB" id="7617297at2"/>
<dbReference type="SMART" id="SM00823">
    <property type="entry name" value="PKS_PP"/>
    <property type="match status" value="2"/>
</dbReference>
<evidence type="ECO:0000313" key="9">
    <source>
        <dbReference type="Proteomes" id="UP000002402"/>
    </source>
</evidence>
<name>Q1D5F5_MYXXD</name>
<dbReference type="SUPFAM" id="SSF51735">
    <property type="entry name" value="NAD(P)-binding Rossmann-fold domains"/>
    <property type="match status" value="1"/>
</dbReference>
<dbReference type="Gene3D" id="1.10.1200.10">
    <property type="entry name" value="ACP-like"/>
    <property type="match status" value="2"/>
</dbReference>
<dbReference type="InterPro" id="IPR016181">
    <property type="entry name" value="Acyl_CoA_acyltransferase"/>
</dbReference>
<evidence type="ECO:0000256" key="2">
    <source>
        <dbReference type="ARBA" id="ARBA00022553"/>
    </source>
</evidence>
<dbReference type="eggNOG" id="COG3321">
    <property type="taxonomic scope" value="Bacteria"/>
</dbReference>
<dbReference type="InterPro" id="IPR036390">
    <property type="entry name" value="WH_DNA-bd_sf"/>
</dbReference>
<dbReference type="InterPro" id="IPR000182">
    <property type="entry name" value="GNAT_dom"/>
</dbReference>
<dbReference type="Pfam" id="PF00109">
    <property type="entry name" value="ketoacyl-synt"/>
    <property type="match status" value="1"/>
</dbReference>